<dbReference type="InterPro" id="IPR045851">
    <property type="entry name" value="AMP-bd_C_sf"/>
</dbReference>
<evidence type="ECO:0000259" key="2">
    <source>
        <dbReference type="Pfam" id="PF00501"/>
    </source>
</evidence>
<evidence type="ECO:0000313" key="5">
    <source>
        <dbReference type="Proteomes" id="UP000051184"/>
    </source>
</evidence>
<dbReference type="PANTHER" id="PTHR43201">
    <property type="entry name" value="ACYL-COA SYNTHETASE"/>
    <property type="match status" value="1"/>
</dbReference>
<dbReference type="SUPFAM" id="SSF56801">
    <property type="entry name" value="Acetyl-CoA synthetase-like"/>
    <property type="match status" value="1"/>
</dbReference>
<sequence length="511" mass="54990">MTDWAISRGHHRLYDEISARAEANPEAALFHLPDGERLNYGDALSRVGQYAAVLVDQGVSKGDRVAVQVEKSVEAVLVYLACLRTGAIFLPMNTGYTPSETRYLLEDAEPTLFVCDPDIAKKLTDETQSVLTLSADGKGSLTDAVDTAGAAPPVAKCSGDEVGAILYTSGTTGRPKGAMLSYDNLASNAEVLAAAWGFSPRDKLIHVLPIFHAHGLFVAINTVLFSGASLIWLPQFKPERVIPLLSQGTVIMGVPTIYGRLLQTDGFADAIRQGALRLVISGSAPLSARDWERFRDATGHEILERYGMTEILMHTSNPLIGKRVPGSVGPTLPGCEIRVIADDGETLGPNEIGGLQVRGPNVFKGYWRNPEKTAEEFTGDGWFQTGDVGLIDTEGYVHIMGRSKDLVITGGYNVYPKEVEAELGILNGVSESAVFGVSHPDFGEGVCAAIVTGAGSDLTQDGILSLLRPKLAPYKLPKAVFFVDDLPRNAMGKVQKNVLRETYAQVFQSDR</sequence>
<dbReference type="EMBL" id="CYUE01000022">
    <property type="protein sequence ID" value="CUK27266.1"/>
    <property type="molecule type" value="Genomic_DNA"/>
</dbReference>
<dbReference type="PROSITE" id="PS00455">
    <property type="entry name" value="AMP_BINDING"/>
    <property type="match status" value="1"/>
</dbReference>
<gene>
    <name evidence="4" type="primary">lcfB_3</name>
    <name evidence="4" type="ORF">TA5114_03094</name>
</gene>
<dbReference type="STRING" id="1715691.TA5113_00553"/>
<dbReference type="Proteomes" id="UP000051184">
    <property type="component" value="Unassembled WGS sequence"/>
</dbReference>
<keyword evidence="4" id="KW-0436">Ligase</keyword>
<keyword evidence="5" id="KW-1185">Reference proteome</keyword>
<evidence type="ECO:0000313" key="4">
    <source>
        <dbReference type="EMBL" id="CUK27266.1"/>
    </source>
</evidence>
<dbReference type="AlphaFoldDB" id="A0A0P1IUX2"/>
<dbReference type="CDD" id="cd05941">
    <property type="entry name" value="MCS"/>
    <property type="match status" value="1"/>
</dbReference>
<dbReference type="Pfam" id="PF00501">
    <property type="entry name" value="AMP-binding"/>
    <property type="match status" value="1"/>
</dbReference>
<organism evidence="4 5">
    <name type="scientific">Cognatishimia activa</name>
    <dbReference type="NCBI Taxonomy" id="1715691"/>
    <lineage>
        <taxon>Bacteria</taxon>
        <taxon>Pseudomonadati</taxon>
        <taxon>Pseudomonadota</taxon>
        <taxon>Alphaproteobacteria</taxon>
        <taxon>Rhodobacterales</taxon>
        <taxon>Paracoccaceae</taxon>
        <taxon>Cognatishimia</taxon>
    </lineage>
</organism>
<dbReference type="GO" id="GO:0004467">
    <property type="term" value="F:long-chain fatty acid-CoA ligase activity"/>
    <property type="evidence" value="ECO:0007669"/>
    <property type="project" value="UniProtKB-EC"/>
</dbReference>
<feature type="domain" description="AMP-dependent synthetase/ligase" evidence="2">
    <location>
        <begin position="19"/>
        <end position="367"/>
    </location>
</feature>
<evidence type="ECO:0000259" key="3">
    <source>
        <dbReference type="Pfam" id="PF13193"/>
    </source>
</evidence>
<dbReference type="PANTHER" id="PTHR43201:SF8">
    <property type="entry name" value="ACYL-COA SYNTHETASE FAMILY MEMBER 3"/>
    <property type="match status" value="1"/>
</dbReference>
<dbReference type="InterPro" id="IPR020845">
    <property type="entry name" value="AMP-binding_CS"/>
</dbReference>
<accession>A0A0P1IUX2</accession>
<dbReference type="GO" id="GO:0031956">
    <property type="term" value="F:medium-chain fatty acid-CoA ligase activity"/>
    <property type="evidence" value="ECO:0007669"/>
    <property type="project" value="TreeGrafter"/>
</dbReference>
<name>A0A0P1IUX2_9RHOB</name>
<reference evidence="5" key="1">
    <citation type="submission" date="2015-09" db="EMBL/GenBank/DDBJ databases">
        <authorList>
            <person name="Rodrigo-Torres Lidia"/>
            <person name="Arahal R.David."/>
        </authorList>
    </citation>
    <scope>NUCLEOTIDE SEQUENCE [LARGE SCALE GENOMIC DNA]</scope>
    <source>
        <strain evidence="5">CECT 5114</strain>
    </source>
</reference>
<dbReference type="InterPro" id="IPR000873">
    <property type="entry name" value="AMP-dep_synth/lig_dom"/>
</dbReference>
<dbReference type="NCBIfam" id="NF005702">
    <property type="entry name" value="PRK07514.1"/>
    <property type="match status" value="1"/>
</dbReference>
<dbReference type="RefSeq" id="WP_058316188.1">
    <property type="nucleotide sequence ID" value="NZ_CYTO01000005.1"/>
</dbReference>
<comment type="similarity">
    <text evidence="1">Belongs to the ATP-dependent AMP-binding enzyme family.</text>
</comment>
<dbReference type="Pfam" id="PF13193">
    <property type="entry name" value="AMP-binding_C"/>
    <property type="match status" value="1"/>
</dbReference>
<dbReference type="InterPro" id="IPR025110">
    <property type="entry name" value="AMP-bd_C"/>
</dbReference>
<proteinExistence type="inferred from homology"/>
<evidence type="ECO:0000256" key="1">
    <source>
        <dbReference type="ARBA" id="ARBA00006432"/>
    </source>
</evidence>
<dbReference type="Gene3D" id="3.30.300.30">
    <property type="match status" value="1"/>
</dbReference>
<protein>
    <submittedName>
        <fullName evidence="4">Long-chain-fatty-acid--CoA ligase</fullName>
        <ecNumber evidence="4">6.2.1.3</ecNumber>
    </submittedName>
</protein>
<dbReference type="EC" id="6.2.1.3" evidence="4"/>
<dbReference type="Gene3D" id="3.40.50.12780">
    <property type="entry name" value="N-terminal domain of ligase-like"/>
    <property type="match status" value="1"/>
</dbReference>
<dbReference type="InterPro" id="IPR042099">
    <property type="entry name" value="ANL_N_sf"/>
</dbReference>
<feature type="domain" description="AMP-binding enzyme C-terminal" evidence="3">
    <location>
        <begin position="418"/>
        <end position="493"/>
    </location>
</feature>
<dbReference type="OrthoDB" id="9803968at2"/>